<evidence type="ECO:0000259" key="3">
    <source>
        <dbReference type="PROSITE" id="PS50240"/>
    </source>
</evidence>
<evidence type="ECO:0000313" key="5">
    <source>
        <dbReference type="Proteomes" id="UP000589896"/>
    </source>
</evidence>
<dbReference type="Pfam" id="PF00089">
    <property type="entry name" value="Trypsin"/>
    <property type="match status" value="1"/>
</dbReference>
<dbReference type="SUPFAM" id="SSF50494">
    <property type="entry name" value="Trypsin-like serine proteases"/>
    <property type="match status" value="1"/>
</dbReference>
<dbReference type="Proteomes" id="UP000589896">
    <property type="component" value="Unassembled WGS sequence"/>
</dbReference>
<dbReference type="InterPro" id="IPR043504">
    <property type="entry name" value="Peptidase_S1_PA_chymotrypsin"/>
</dbReference>
<keyword evidence="1" id="KW-1015">Disulfide bond</keyword>
<dbReference type="InterPro" id="IPR009003">
    <property type="entry name" value="Peptidase_S1_PA"/>
</dbReference>
<keyword evidence="5" id="KW-1185">Reference proteome</keyword>
<dbReference type="InterPro" id="IPR001254">
    <property type="entry name" value="Trypsin_dom"/>
</dbReference>
<dbReference type="SMART" id="SM00020">
    <property type="entry name" value="Tryp_SPc"/>
    <property type="match status" value="1"/>
</dbReference>
<evidence type="ECO:0000256" key="2">
    <source>
        <dbReference type="SAM" id="SignalP"/>
    </source>
</evidence>
<feature type="chain" id="PRO_5031325603" evidence="2">
    <location>
        <begin position="20"/>
        <end position="277"/>
    </location>
</feature>
<evidence type="ECO:0000256" key="1">
    <source>
        <dbReference type="ARBA" id="ARBA00023157"/>
    </source>
</evidence>
<gene>
    <name evidence="4" type="ORF">H0E82_03655</name>
</gene>
<organism evidence="4 5">
    <name type="scientific">Luteimonas deserti</name>
    <dbReference type="NCBI Taxonomy" id="2752306"/>
    <lineage>
        <taxon>Bacteria</taxon>
        <taxon>Pseudomonadati</taxon>
        <taxon>Pseudomonadota</taxon>
        <taxon>Gammaproteobacteria</taxon>
        <taxon>Lysobacterales</taxon>
        <taxon>Lysobacteraceae</taxon>
        <taxon>Luteimonas</taxon>
    </lineage>
</organism>
<name>A0A7Z0QQA5_9GAMM</name>
<dbReference type="PROSITE" id="PS50240">
    <property type="entry name" value="TRYPSIN_DOM"/>
    <property type="match status" value="1"/>
</dbReference>
<evidence type="ECO:0000313" key="4">
    <source>
        <dbReference type="EMBL" id="NYZ61862.1"/>
    </source>
</evidence>
<reference evidence="4 5" key="1">
    <citation type="submission" date="2020-07" db="EMBL/GenBank/DDBJ databases">
        <title>isolation of Luteimonas sp. SJ-16.</title>
        <authorList>
            <person name="Huang X.-X."/>
            <person name="Xu L."/>
            <person name="Sun J.-Q."/>
        </authorList>
    </citation>
    <scope>NUCLEOTIDE SEQUENCE [LARGE SCALE GENOMIC DNA]</scope>
    <source>
        <strain evidence="4 5">SJ-16</strain>
    </source>
</reference>
<dbReference type="EMBL" id="JACCJZ010000010">
    <property type="protein sequence ID" value="NYZ61862.1"/>
    <property type="molecule type" value="Genomic_DNA"/>
</dbReference>
<protein>
    <submittedName>
        <fullName evidence="4">Trypsin-like serine protease</fullName>
    </submittedName>
</protein>
<dbReference type="RefSeq" id="WP_180543892.1">
    <property type="nucleotide sequence ID" value="NZ_JACCJZ010000010.1"/>
</dbReference>
<comment type="caution">
    <text evidence="4">The sequence shown here is derived from an EMBL/GenBank/DDBJ whole genome shotgun (WGS) entry which is preliminary data.</text>
</comment>
<feature type="domain" description="Peptidase S1" evidence="3">
    <location>
        <begin position="20"/>
        <end position="268"/>
    </location>
</feature>
<dbReference type="GO" id="GO:0006508">
    <property type="term" value="P:proteolysis"/>
    <property type="evidence" value="ECO:0007669"/>
    <property type="project" value="UniProtKB-KW"/>
</dbReference>
<accession>A0A7Z0QQA5</accession>
<sequence>MLRAWCLLGLVTTSFAASAVVGRHDVDDARYRIAGSDFPALVDMPSEGHGVLIAPRWVVTAAHTLPMHSELGEVEINGRSRQVERVVTHPGYRTLPQPLIDQATASGEAMLIVVFLAATDDIALIKLQHSVTDVAPVGLHRTGDEAGRTIKLVGKGAAGTGDTGHSPNGPNRTELRRAFNTVSSAWDRWLCYVFDAPPEALPLEGTLGNGDSGGPLLVEVDDDWRVAGLGAWKVVSGDVRTARPGRYGQTACNVRLSHYADWIKREISPPPASGPTP</sequence>
<dbReference type="GO" id="GO:0004252">
    <property type="term" value="F:serine-type endopeptidase activity"/>
    <property type="evidence" value="ECO:0007669"/>
    <property type="project" value="InterPro"/>
</dbReference>
<dbReference type="AlphaFoldDB" id="A0A7Z0QQA5"/>
<dbReference type="PRINTS" id="PR00722">
    <property type="entry name" value="CHYMOTRYPSIN"/>
</dbReference>
<keyword evidence="2" id="KW-0732">Signal</keyword>
<feature type="signal peptide" evidence="2">
    <location>
        <begin position="1"/>
        <end position="19"/>
    </location>
</feature>
<dbReference type="InterPro" id="IPR001314">
    <property type="entry name" value="Peptidase_S1A"/>
</dbReference>
<keyword evidence="4" id="KW-0645">Protease</keyword>
<proteinExistence type="predicted"/>
<dbReference type="Gene3D" id="2.40.10.10">
    <property type="entry name" value="Trypsin-like serine proteases"/>
    <property type="match status" value="1"/>
</dbReference>
<dbReference type="PANTHER" id="PTHR24250">
    <property type="entry name" value="CHYMOTRYPSIN-RELATED"/>
    <property type="match status" value="1"/>
</dbReference>
<keyword evidence="4" id="KW-0378">Hydrolase</keyword>